<dbReference type="InterPro" id="IPR050127">
    <property type="entry name" value="Serine_Proteases_S1"/>
</dbReference>
<dbReference type="InterPro" id="IPR009003">
    <property type="entry name" value="Peptidase_S1_PA"/>
</dbReference>
<dbReference type="InterPro" id="IPR018114">
    <property type="entry name" value="TRYPSIN_HIS"/>
</dbReference>
<dbReference type="RefSeq" id="WP_270038590.1">
    <property type="nucleotide sequence ID" value="NZ_JAPDOD010000003.1"/>
</dbReference>
<dbReference type="PANTHER" id="PTHR24264">
    <property type="entry name" value="TRYPSIN-RELATED"/>
    <property type="match status" value="1"/>
</dbReference>
<dbReference type="InterPro" id="IPR043504">
    <property type="entry name" value="Peptidase_S1_PA_chymotrypsin"/>
</dbReference>
<sequence length="517" mass="52665">MSRHPVALAVAGLLACAAPAHAQDPGARIINPDGAITVPYQVALAQRTLDGDGNVAVFCGGTVRDAAHVITAAHCLEGETTDAPGEFLVVAGLFQRSDPSVAQVVEVAAITTHPAYRGADTGNDFGILTLAEPLRLTPGAVPFDPPGTVGALAVGAAGGNPVGRALISGWGDVDPDQDNAVQPDPLVGAIVDLNADCSAYGPAFIATTMLCAGRRNLDGTVTDTCQGDSGGPLARINPQQNGVVDLAGIVSFGNGCAQAGFPGIYTRVANPDINARLRQSDPPARAVMLAPPAIDAHDVAVGATLTCNPGRWSSAPVFSALWLRAPLAPNGQPDTSRIEVVSDRPQIVLRPEDEGSLFACEVRATNAGGSLTALSGGIGPVQPARAGGAQPGAGAGTPVAVGADLSVPTSSFTRRSCRRRTCRLTLKVDDLGGVAGTRVRAGAVRVSGCPTGRKGRKCRRPRTLSARDVAPGVFEIVARGLEPARYRFSATAVDAAGNAQARAAVVTLTVRKTKARA</sequence>
<evidence type="ECO:0000256" key="7">
    <source>
        <dbReference type="ARBA" id="ARBA00023180"/>
    </source>
</evidence>
<dbReference type="InterPro" id="IPR007110">
    <property type="entry name" value="Ig-like_dom"/>
</dbReference>
<dbReference type="InterPro" id="IPR001314">
    <property type="entry name" value="Peptidase_S1A"/>
</dbReference>
<dbReference type="InterPro" id="IPR033116">
    <property type="entry name" value="TRYPSIN_SER"/>
</dbReference>
<dbReference type="GO" id="GO:0005615">
    <property type="term" value="C:extracellular space"/>
    <property type="evidence" value="ECO:0007669"/>
    <property type="project" value="TreeGrafter"/>
</dbReference>
<evidence type="ECO:0000256" key="6">
    <source>
        <dbReference type="ARBA" id="ARBA00023157"/>
    </source>
</evidence>
<evidence type="ECO:0000256" key="1">
    <source>
        <dbReference type="ARBA" id="ARBA00004613"/>
    </source>
</evidence>
<evidence type="ECO:0000256" key="2">
    <source>
        <dbReference type="ARBA" id="ARBA00022525"/>
    </source>
</evidence>
<evidence type="ECO:0000256" key="9">
    <source>
        <dbReference type="SAM" id="SignalP"/>
    </source>
</evidence>
<dbReference type="Pfam" id="PF00089">
    <property type="entry name" value="Trypsin"/>
    <property type="match status" value="1"/>
</dbReference>
<dbReference type="InterPro" id="IPR001254">
    <property type="entry name" value="Trypsin_dom"/>
</dbReference>
<keyword evidence="6" id="KW-1015">Disulfide bond</keyword>
<reference evidence="12" key="1">
    <citation type="submission" date="2022-10" db="EMBL/GenBank/DDBJ databases">
        <title>The WGS of Solirubrobacter ginsenosidimutans DSM 21036.</title>
        <authorList>
            <person name="Jiang Z."/>
        </authorList>
    </citation>
    <scope>NUCLEOTIDE SEQUENCE</scope>
    <source>
        <strain evidence="12">DSM 21036</strain>
    </source>
</reference>
<organism evidence="12 13">
    <name type="scientific">Solirubrobacter ginsenosidimutans</name>
    <dbReference type="NCBI Taxonomy" id="490573"/>
    <lineage>
        <taxon>Bacteria</taxon>
        <taxon>Bacillati</taxon>
        <taxon>Actinomycetota</taxon>
        <taxon>Thermoleophilia</taxon>
        <taxon>Solirubrobacterales</taxon>
        <taxon>Solirubrobacteraceae</taxon>
        <taxon>Solirubrobacter</taxon>
    </lineage>
</organism>
<feature type="domain" description="Peptidase S1" evidence="10">
    <location>
        <begin position="29"/>
        <end position="328"/>
    </location>
</feature>
<dbReference type="PROSITE" id="PS50240">
    <property type="entry name" value="TRYPSIN_DOM"/>
    <property type="match status" value="1"/>
</dbReference>
<dbReference type="CDD" id="cd00190">
    <property type="entry name" value="Tryp_SPc"/>
    <property type="match status" value="1"/>
</dbReference>
<dbReference type="FunFam" id="2.40.10.10:FF:000054">
    <property type="entry name" value="Complement C1r subcomponent"/>
    <property type="match status" value="1"/>
</dbReference>
<feature type="chain" id="PRO_5040970530" evidence="9">
    <location>
        <begin position="23"/>
        <end position="517"/>
    </location>
</feature>
<evidence type="ECO:0000256" key="3">
    <source>
        <dbReference type="ARBA" id="ARBA00022670"/>
    </source>
</evidence>
<dbReference type="PROSITE" id="PS00134">
    <property type="entry name" value="TRYPSIN_HIS"/>
    <property type="match status" value="1"/>
</dbReference>
<evidence type="ECO:0000259" key="10">
    <source>
        <dbReference type="PROSITE" id="PS50240"/>
    </source>
</evidence>
<dbReference type="PROSITE" id="PS00135">
    <property type="entry name" value="TRYPSIN_SER"/>
    <property type="match status" value="1"/>
</dbReference>
<dbReference type="Gene3D" id="2.40.10.10">
    <property type="entry name" value="Trypsin-like serine proteases"/>
    <property type="match status" value="2"/>
</dbReference>
<dbReference type="PROSITE" id="PS51257">
    <property type="entry name" value="PROKAR_LIPOPROTEIN"/>
    <property type="match status" value="1"/>
</dbReference>
<keyword evidence="13" id="KW-1185">Reference proteome</keyword>
<dbReference type="FunFam" id="2.40.10.10:FF:000068">
    <property type="entry name" value="transmembrane protease serine 2"/>
    <property type="match status" value="1"/>
</dbReference>
<dbReference type="SUPFAM" id="SSF50494">
    <property type="entry name" value="Trypsin-like serine proteases"/>
    <property type="match status" value="1"/>
</dbReference>
<evidence type="ECO:0000256" key="8">
    <source>
        <dbReference type="RuleBase" id="RU363034"/>
    </source>
</evidence>
<evidence type="ECO:0000313" key="12">
    <source>
        <dbReference type="EMBL" id="MDA0159824.1"/>
    </source>
</evidence>
<comment type="caution">
    <text evidence="12">The sequence shown here is derived from an EMBL/GenBank/DDBJ whole genome shotgun (WGS) entry which is preliminary data.</text>
</comment>
<proteinExistence type="predicted"/>
<keyword evidence="4 9" id="KW-0732">Signal</keyword>
<dbReference type="PRINTS" id="PR00722">
    <property type="entry name" value="CHYMOTRYPSIN"/>
</dbReference>
<keyword evidence="3 8" id="KW-0645">Protease</keyword>
<evidence type="ECO:0000256" key="4">
    <source>
        <dbReference type="ARBA" id="ARBA00022729"/>
    </source>
</evidence>
<name>A0A9X3RZ63_9ACTN</name>
<keyword evidence="2" id="KW-0964">Secreted</keyword>
<feature type="domain" description="Ig-like" evidence="11">
    <location>
        <begin position="283"/>
        <end position="372"/>
    </location>
</feature>
<gene>
    <name evidence="12" type="ORF">OM076_06090</name>
</gene>
<dbReference type="EMBL" id="JAPDOD010000003">
    <property type="protein sequence ID" value="MDA0159824.1"/>
    <property type="molecule type" value="Genomic_DNA"/>
</dbReference>
<keyword evidence="8" id="KW-0720">Serine protease</keyword>
<dbReference type="AlphaFoldDB" id="A0A9X3RZ63"/>
<dbReference type="Proteomes" id="UP001149140">
    <property type="component" value="Unassembled WGS sequence"/>
</dbReference>
<accession>A0A9X3RZ63</accession>
<protein>
    <submittedName>
        <fullName evidence="12">Serine protease</fullName>
    </submittedName>
</protein>
<dbReference type="GO" id="GO:0004252">
    <property type="term" value="F:serine-type endopeptidase activity"/>
    <property type="evidence" value="ECO:0007669"/>
    <property type="project" value="InterPro"/>
</dbReference>
<evidence type="ECO:0000259" key="11">
    <source>
        <dbReference type="PROSITE" id="PS50835"/>
    </source>
</evidence>
<keyword evidence="5 8" id="KW-0378">Hydrolase</keyword>
<dbReference type="PROSITE" id="PS50835">
    <property type="entry name" value="IG_LIKE"/>
    <property type="match status" value="1"/>
</dbReference>
<dbReference type="PANTHER" id="PTHR24264:SF65">
    <property type="entry name" value="SRCR DOMAIN-CONTAINING PROTEIN"/>
    <property type="match status" value="1"/>
</dbReference>
<comment type="subcellular location">
    <subcellularLocation>
        <location evidence="1">Secreted</location>
    </subcellularLocation>
</comment>
<dbReference type="GO" id="GO:0006508">
    <property type="term" value="P:proteolysis"/>
    <property type="evidence" value="ECO:0007669"/>
    <property type="project" value="UniProtKB-KW"/>
</dbReference>
<dbReference type="SMART" id="SM00020">
    <property type="entry name" value="Tryp_SPc"/>
    <property type="match status" value="1"/>
</dbReference>
<keyword evidence="7" id="KW-0325">Glycoprotein</keyword>
<evidence type="ECO:0000313" key="13">
    <source>
        <dbReference type="Proteomes" id="UP001149140"/>
    </source>
</evidence>
<feature type="signal peptide" evidence="9">
    <location>
        <begin position="1"/>
        <end position="22"/>
    </location>
</feature>
<evidence type="ECO:0000256" key="5">
    <source>
        <dbReference type="ARBA" id="ARBA00022801"/>
    </source>
</evidence>